<protein>
    <submittedName>
        <fullName evidence="1">Non-specific serine/threonine protein kinase protein</fullName>
        <ecNumber evidence="1">2.7.11.1</ecNumber>
    </submittedName>
</protein>
<evidence type="ECO:0000313" key="2">
    <source>
        <dbReference type="Proteomes" id="UP000827976"/>
    </source>
</evidence>
<accession>A0ACB7VGA8</accession>
<dbReference type="EMBL" id="CM037019">
    <property type="protein sequence ID" value="KAH7672951.1"/>
    <property type="molecule type" value="Genomic_DNA"/>
</dbReference>
<keyword evidence="2" id="KW-1185">Reference proteome</keyword>
<proteinExistence type="predicted"/>
<keyword evidence="1" id="KW-0418">Kinase</keyword>
<keyword evidence="1" id="KW-0808">Transferase</keyword>
<gene>
    <name evidence="1" type="ORF">IHE45_09G089900</name>
</gene>
<dbReference type="Proteomes" id="UP000827976">
    <property type="component" value="Chromosome 9"/>
</dbReference>
<dbReference type="EC" id="2.7.11.1" evidence="1"/>
<comment type="caution">
    <text evidence="1">The sequence shown here is derived from an EMBL/GenBank/DDBJ whole genome shotgun (WGS) entry which is preliminary data.</text>
</comment>
<keyword evidence="1" id="KW-0723">Serine/threonine-protein kinase</keyword>
<evidence type="ECO:0000313" key="1">
    <source>
        <dbReference type="EMBL" id="KAH7672951.1"/>
    </source>
</evidence>
<sequence>MAASLIICRYFSFLLAIFSFFFVSECYPRVPSFSFSFSIGRFHESNFSTNSEISLSGNTHVTSDGSSIQMTGARIMYSKPIKFQGQKPAFSTNFTFSFPSPSHNLVFFVTPYTFPSPSHVPDGSRDGGNGDALFLLTALTITFQMVPLESKSQYHVQIVVASQAYTESTNFSYVNLVLDDVGEKLQSWIDYDGDFKRVRVWVAKSGELRPLNSSVSSCPIDLSEMLQRDIMYVGIDNNINSSSGGFALPTCLYSWSFTSINGAPYMMHSEPLNPQSMLVRSKDGNGNGTFIQLRGTSGKWRLVTAVVLSFAFGALVMLTLMLIRAAIVDKRQVAPLEDVVHSIEFGYEKVLVLEDAKGVKSGGEASQ</sequence>
<name>A0ACB7VGA8_DIOAL</name>
<organism evidence="1 2">
    <name type="scientific">Dioscorea alata</name>
    <name type="common">Purple yam</name>
    <dbReference type="NCBI Taxonomy" id="55571"/>
    <lineage>
        <taxon>Eukaryota</taxon>
        <taxon>Viridiplantae</taxon>
        <taxon>Streptophyta</taxon>
        <taxon>Embryophyta</taxon>
        <taxon>Tracheophyta</taxon>
        <taxon>Spermatophyta</taxon>
        <taxon>Magnoliopsida</taxon>
        <taxon>Liliopsida</taxon>
        <taxon>Dioscoreales</taxon>
        <taxon>Dioscoreaceae</taxon>
        <taxon>Dioscorea</taxon>
    </lineage>
</organism>
<reference evidence="2" key="1">
    <citation type="journal article" date="2022" name="Nat. Commun.">
        <title>Chromosome evolution and the genetic basis of agronomically important traits in greater yam.</title>
        <authorList>
            <person name="Bredeson J.V."/>
            <person name="Lyons J.B."/>
            <person name="Oniyinde I.O."/>
            <person name="Okereke N.R."/>
            <person name="Kolade O."/>
            <person name="Nnabue I."/>
            <person name="Nwadili C.O."/>
            <person name="Hribova E."/>
            <person name="Parker M."/>
            <person name="Nwogha J."/>
            <person name="Shu S."/>
            <person name="Carlson J."/>
            <person name="Kariba R."/>
            <person name="Muthemba S."/>
            <person name="Knop K."/>
            <person name="Barton G.J."/>
            <person name="Sherwood A.V."/>
            <person name="Lopez-Montes A."/>
            <person name="Asiedu R."/>
            <person name="Jamnadass R."/>
            <person name="Muchugi A."/>
            <person name="Goodstein D."/>
            <person name="Egesi C.N."/>
            <person name="Featherston J."/>
            <person name="Asfaw A."/>
            <person name="Simpson G.G."/>
            <person name="Dolezel J."/>
            <person name="Hendre P.S."/>
            <person name="Van Deynze A."/>
            <person name="Kumar P.L."/>
            <person name="Obidiegwu J.E."/>
            <person name="Bhattacharjee R."/>
            <person name="Rokhsar D.S."/>
        </authorList>
    </citation>
    <scope>NUCLEOTIDE SEQUENCE [LARGE SCALE GENOMIC DNA]</scope>
    <source>
        <strain evidence="2">cv. TDa95/00328</strain>
    </source>
</reference>